<dbReference type="RefSeq" id="WP_080887692.1">
    <property type="nucleotide sequence ID" value="NZ_LT828648.1"/>
</dbReference>
<reference evidence="1 2" key="1">
    <citation type="submission" date="2017-03" db="EMBL/GenBank/DDBJ databases">
        <authorList>
            <person name="Afonso C.L."/>
            <person name="Miller P.J."/>
            <person name="Scott M.A."/>
            <person name="Spackman E."/>
            <person name="Goraichik I."/>
            <person name="Dimitrov K.M."/>
            <person name="Suarez D.L."/>
            <person name="Swayne D.E."/>
        </authorList>
    </citation>
    <scope>NUCLEOTIDE SEQUENCE [LARGE SCALE GENOMIC DNA]</scope>
    <source>
        <strain evidence="1">Genome sequencing of Nitrospira japonica strain NJ11</strain>
    </source>
</reference>
<keyword evidence="2" id="KW-1185">Reference proteome</keyword>
<gene>
    <name evidence="1" type="ORF">NSJP_3314</name>
</gene>
<sequence>MDQQHTAADQILQAVKAHPDCALGHLIRSLPELSWFEVFHEVDRLGRTGRIKFSRNSLGLATTLRVQ</sequence>
<organism evidence="1 2">
    <name type="scientific">Nitrospira japonica</name>
    <dbReference type="NCBI Taxonomy" id="1325564"/>
    <lineage>
        <taxon>Bacteria</taxon>
        <taxon>Pseudomonadati</taxon>
        <taxon>Nitrospirota</taxon>
        <taxon>Nitrospiria</taxon>
        <taxon>Nitrospirales</taxon>
        <taxon>Nitrospiraceae</taxon>
        <taxon>Nitrospira</taxon>
    </lineage>
</organism>
<proteinExistence type="predicted"/>
<accession>A0A1W1I967</accession>
<evidence type="ECO:0000313" key="2">
    <source>
        <dbReference type="Proteomes" id="UP000192042"/>
    </source>
</evidence>
<dbReference type="OrthoDB" id="9757939at2"/>
<dbReference type="EMBL" id="LT828648">
    <property type="protein sequence ID" value="SLM49481.1"/>
    <property type="molecule type" value="Genomic_DNA"/>
</dbReference>
<protein>
    <submittedName>
        <fullName evidence="1">Uncharacterized protein</fullName>
    </submittedName>
</protein>
<name>A0A1W1I967_9BACT</name>
<dbReference type="Proteomes" id="UP000192042">
    <property type="component" value="Chromosome I"/>
</dbReference>
<dbReference type="AlphaFoldDB" id="A0A1W1I967"/>
<evidence type="ECO:0000313" key="1">
    <source>
        <dbReference type="EMBL" id="SLM49481.1"/>
    </source>
</evidence>
<dbReference type="KEGG" id="nja:NSJP_3314"/>